<dbReference type="InterPro" id="IPR003694">
    <property type="entry name" value="NAD_synthase"/>
</dbReference>
<dbReference type="PANTHER" id="PTHR23090:SF9">
    <property type="entry name" value="GLUTAMINE-DEPENDENT NAD(+) SYNTHETASE"/>
    <property type="match status" value="1"/>
</dbReference>
<dbReference type="PIRSF" id="PIRSF006630">
    <property type="entry name" value="NADS_GAT"/>
    <property type="match status" value="1"/>
</dbReference>
<dbReference type="SUPFAM" id="SSF56317">
    <property type="entry name" value="Carbon-nitrogen hydrolase"/>
    <property type="match status" value="1"/>
</dbReference>
<dbReference type="UniPathway" id="UPA00253">
    <property type="reaction ID" value="UER00334"/>
</dbReference>
<dbReference type="Proteomes" id="UP000294743">
    <property type="component" value="Unassembled WGS sequence"/>
</dbReference>
<dbReference type="CDD" id="cd07570">
    <property type="entry name" value="GAT_Gln-NAD-synth"/>
    <property type="match status" value="1"/>
</dbReference>
<evidence type="ECO:0000256" key="5">
    <source>
        <dbReference type="ARBA" id="ARBA00022840"/>
    </source>
</evidence>
<evidence type="ECO:0000313" key="10">
    <source>
        <dbReference type="EMBL" id="TDW25543.1"/>
    </source>
</evidence>
<comment type="similarity">
    <text evidence="8">Belongs to the NAD synthetase family.</text>
</comment>
<keyword evidence="5 7" id="KW-0067">ATP-binding</keyword>
<dbReference type="SUPFAM" id="SSF52402">
    <property type="entry name" value="Adenine nucleotide alpha hydrolases-like"/>
    <property type="match status" value="1"/>
</dbReference>
<dbReference type="GO" id="GO:0005524">
    <property type="term" value="F:ATP binding"/>
    <property type="evidence" value="ECO:0007669"/>
    <property type="project" value="UniProtKB-UniRule"/>
</dbReference>
<gene>
    <name evidence="10" type="ORF">EDD63_10472</name>
</gene>
<evidence type="ECO:0000256" key="2">
    <source>
        <dbReference type="ARBA" id="ARBA00007145"/>
    </source>
</evidence>
<dbReference type="InterPro" id="IPR036526">
    <property type="entry name" value="C-N_Hydrolase_sf"/>
</dbReference>
<dbReference type="InterPro" id="IPR022310">
    <property type="entry name" value="NAD/GMP_synthase"/>
</dbReference>
<dbReference type="Pfam" id="PF02540">
    <property type="entry name" value="NAD_synthase"/>
    <property type="match status" value="1"/>
</dbReference>
<evidence type="ECO:0000256" key="6">
    <source>
        <dbReference type="ARBA" id="ARBA00023027"/>
    </source>
</evidence>
<sequence length="621" mass="70570">MKIALAQMNVVAGKCEQNFQSMERCIAQAKDDGVDIIVFPEMCISGYLLQDKLLDEAFCAYVHSFNERILALSDTIGIIYGNLYHGALEGIEKGRDGRILRCNCAFFAHNQRWVKKENGIMDGMHIKHLNPDYRIFDDSRFYLSGMEVSNYLYKKMDALISPFLFTTKDKTYRIGLEVCEDIWSYDYSVDPTKILANQDVDFIVNVSASPYTRNKEISRNKQLLKHASELGDKMPMVIYVNAVGMQNNGKNVIVFDGDSTVFDTRGKPIFACNDGFKEEYAVYDFHSIRLDSFCENKILEALTVALYEFDKQMFPFQPKWIIGLSGGIDSCINAGLLVKALGANRVVGYNLATKYNSDLTKNNAKQVADTLGIELRNGSIEEVVGATEKTAQMYGYEKPYPSLVVENIQARVRGHMLSTFAALEGGVIVNNANKVEIAVGYCTLYGDSIGAISPIGDLTKVEVFELAKQINAYFGKEVISKTLIPEIKDGMLDWKMPPSAELKDAQIDPMKWYYHDELIHRFFDYPTMNVEAYLENYLDGSIYDEEIGKWIRYYHLDDGKAFIEDLEWFLKQIANSVFKRIQMPPIVSLSRGAFGNDYREAQLGVIQSKRYQELKEKILLR</sequence>
<dbReference type="GO" id="GO:0009435">
    <property type="term" value="P:NAD+ biosynthetic process"/>
    <property type="evidence" value="ECO:0007669"/>
    <property type="project" value="UniProtKB-UniRule"/>
</dbReference>
<accession>A0A4R8AAV1</accession>
<comment type="caution">
    <text evidence="10">The sequence shown here is derived from an EMBL/GenBank/DDBJ whole genome shotgun (WGS) entry which is preliminary data.</text>
</comment>
<dbReference type="InterPro" id="IPR003010">
    <property type="entry name" value="C-N_Hydrolase"/>
</dbReference>
<dbReference type="Gene3D" id="3.60.110.10">
    <property type="entry name" value="Carbon-nitrogen hydrolase"/>
    <property type="match status" value="1"/>
</dbReference>
<evidence type="ECO:0000256" key="4">
    <source>
        <dbReference type="ARBA" id="ARBA00022741"/>
    </source>
</evidence>
<evidence type="ECO:0000256" key="3">
    <source>
        <dbReference type="ARBA" id="ARBA00022598"/>
    </source>
</evidence>
<proteinExistence type="inferred from homology"/>
<keyword evidence="11" id="KW-1185">Reference proteome</keyword>
<comment type="pathway">
    <text evidence="1 7">Cofactor biosynthesis; NAD(+) biosynthesis; NAD(+) from deamido-NAD(+) (L-Gln route): step 1/1.</text>
</comment>
<evidence type="ECO:0000259" key="9">
    <source>
        <dbReference type="PROSITE" id="PS50263"/>
    </source>
</evidence>
<feature type="domain" description="CN hydrolase" evidence="9">
    <location>
        <begin position="1"/>
        <end position="290"/>
    </location>
</feature>
<dbReference type="GO" id="GO:0005737">
    <property type="term" value="C:cytoplasm"/>
    <property type="evidence" value="ECO:0007669"/>
    <property type="project" value="InterPro"/>
</dbReference>
<keyword evidence="4 7" id="KW-0547">Nucleotide-binding</keyword>
<dbReference type="PROSITE" id="PS50263">
    <property type="entry name" value="CN_HYDROLASE"/>
    <property type="match status" value="1"/>
</dbReference>
<dbReference type="InterPro" id="IPR014445">
    <property type="entry name" value="Gln-dep_NAD_synthase"/>
</dbReference>
<dbReference type="Pfam" id="PF00795">
    <property type="entry name" value="CN_hydrolase"/>
    <property type="match status" value="1"/>
</dbReference>
<reference evidence="10 11" key="1">
    <citation type="submission" date="2019-03" db="EMBL/GenBank/DDBJ databases">
        <title>Genomic Encyclopedia of Type Strains, Phase IV (KMG-IV): sequencing the most valuable type-strain genomes for metagenomic binning, comparative biology and taxonomic classification.</title>
        <authorList>
            <person name="Goeker M."/>
        </authorList>
    </citation>
    <scope>NUCLEOTIDE SEQUENCE [LARGE SCALE GENOMIC DNA]</scope>
    <source>
        <strain evidence="10 11">DSM 28867</strain>
    </source>
</reference>
<organism evidence="10 11">
    <name type="scientific">Breznakia blatticola</name>
    <dbReference type="NCBI Taxonomy" id="1754012"/>
    <lineage>
        <taxon>Bacteria</taxon>
        <taxon>Bacillati</taxon>
        <taxon>Bacillota</taxon>
        <taxon>Erysipelotrichia</taxon>
        <taxon>Erysipelotrichales</taxon>
        <taxon>Erysipelotrichaceae</taxon>
        <taxon>Breznakia</taxon>
    </lineage>
</organism>
<evidence type="ECO:0000256" key="8">
    <source>
        <dbReference type="RuleBase" id="RU003811"/>
    </source>
</evidence>
<keyword evidence="6 7" id="KW-0520">NAD</keyword>
<dbReference type="CDD" id="cd00553">
    <property type="entry name" value="NAD_synthase"/>
    <property type="match status" value="1"/>
</dbReference>
<dbReference type="PANTHER" id="PTHR23090">
    <property type="entry name" value="NH 3 /GLUTAMINE-DEPENDENT NAD + SYNTHETASE"/>
    <property type="match status" value="1"/>
</dbReference>
<dbReference type="GO" id="GO:0004359">
    <property type="term" value="F:glutaminase activity"/>
    <property type="evidence" value="ECO:0007669"/>
    <property type="project" value="InterPro"/>
</dbReference>
<dbReference type="GO" id="GO:0003952">
    <property type="term" value="F:NAD+ synthase (glutamine-hydrolyzing) activity"/>
    <property type="evidence" value="ECO:0007669"/>
    <property type="project" value="UniProtKB-UniRule"/>
</dbReference>
<keyword evidence="3 7" id="KW-0436">Ligase</keyword>
<dbReference type="OrthoDB" id="9803818at2"/>
<dbReference type="NCBIfam" id="TIGR00552">
    <property type="entry name" value="nadE"/>
    <property type="match status" value="1"/>
</dbReference>
<dbReference type="AlphaFoldDB" id="A0A4R8AAV1"/>
<evidence type="ECO:0000313" key="11">
    <source>
        <dbReference type="Proteomes" id="UP000294743"/>
    </source>
</evidence>
<evidence type="ECO:0000256" key="1">
    <source>
        <dbReference type="ARBA" id="ARBA00005188"/>
    </source>
</evidence>
<evidence type="ECO:0000256" key="7">
    <source>
        <dbReference type="PIRNR" id="PIRNR006630"/>
    </source>
</evidence>
<protein>
    <recommendedName>
        <fullName evidence="7">Glutamine-dependent NAD(+) synthetase</fullName>
        <ecNumber evidence="7">6.3.5.1</ecNumber>
    </recommendedName>
    <alternativeName>
        <fullName evidence="7">NAD(+) synthase [glutamine-hydrolyzing]</fullName>
    </alternativeName>
</protein>
<dbReference type="EMBL" id="SODD01000004">
    <property type="protein sequence ID" value="TDW25543.1"/>
    <property type="molecule type" value="Genomic_DNA"/>
</dbReference>
<comment type="catalytic activity">
    <reaction evidence="7">
        <text>deamido-NAD(+) + L-glutamine + ATP + H2O = L-glutamate + AMP + diphosphate + NAD(+) + H(+)</text>
        <dbReference type="Rhea" id="RHEA:24384"/>
        <dbReference type="ChEBI" id="CHEBI:15377"/>
        <dbReference type="ChEBI" id="CHEBI:15378"/>
        <dbReference type="ChEBI" id="CHEBI:29985"/>
        <dbReference type="ChEBI" id="CHEBI:30616"/>
        <dbReference type="ChEBI" id="CHEBI:33019"/>
        <dbReference type="ChEBI" id="CHEBI:57540"/>
        <dbReference type="ChEBI" id="CHEBI:58359"/>
        <dbReference type="ChEBI" id="CHEBI:58437"/>
        <dbReference type="ChEBI" id="CHEBI:456215"/>
        <dbReference type="EC" id="6.3.5.1"/>
    </reaction>
</comment>
<name>A0A4R8AAV1_9FIRM</name>
<dbReference type="InterPro" id="IPR014729">
    <property type="entry name" value="Rossmann-like_a/b/a_fold"/>
</dbReference>
<dbReference type="Gene3D" id="3.40.50.620">
    <property type="entry name" value="HUPs"/>
    <property type="match status" value="1"/>
</dbReference>
<comment type="similarity">
    <text evidence="2 7">In the C-terminal section; belongs to the NAD synthetase family.</text>
</comment>
<dbReference type="EC" id="6.3.5.1" evidence="7"/>
<dbReference type="RefSeq" id="WP_134168089.1">
    <property type="nucleotide sequence ID" value="NZ_SODD01000004.1"/>
</dbReference>